<feature type="transmembrane region" description="Helical" evidence="1">
    <location>
        <begin position="142"/>
        <end position="160"/>
    </location>
</feature>
<sequence length="168" mass="17879">MPPLRMAAIGLLLVLVTLNLGSFTLSLDLVGWLMVVGGLHALVGLGKWFVWARNLAAAAVVLELVLWISPVQLINVLAATFSRVTALAFVFCVCTALLLRLGKSERAYAITLQVVRVVVPLVTLIAAASAVLELPAGLAGPLYPIQLVGTVVLAVVLWMLSSRYSYSN</sequence>
<feature type="transmembrane region" description="Helical" evidence="1">
    <location>
        <begin position="32"/>
        <end position="50"/>
    </location>
</feature>
<keyword evidence="1" id="KW-0472">Membrane</keyword>
<evidence type="ECO:0000313" key="3">
    <source>
        <dbReference type="Proteomes" id="UP000238164"/>
    </source>
</evidence>
<keyword evidence="1" id="KW-0812">Transmembrane</keyword>
<dbReference type="RefSeq" id="WP_105186871.1">
    <property type="nucleotide sequence ID" value="NZ_BAAAGO010000001.1"/>
</dbReference>
<proteinExistence type="predicted"/>
<dbReference type="KEGG" id="mgg:MPLG2_3304"/>
<feature type="transmembrane region" description="Helical" evidence="1">
    <location>
        <begin position="114"/>
        <end position="136"/>
    </location>
</feature>
<organism evidence="2 3">
    <name type="scientific">Micropruina glycogenica</name>
    <dbReference type="NCBI Taxonomy" id="75385"/>
    <lineage>
        <taxon>Bacteria</taxon>
        <taxon>Bacillati</taxon>
        <taxon>Actinomycetota</taxon>
        <taxon>Actinomycetes</taxon>
        <taxon>Propionibacteriales</taxon>
        <taxon>Nocardioidaceae</taxon>
        <taxon>Micropruina</taxon>
    </lineage>
</organism>
<keyword evidence="3" id="KW-1185">Reference proteome</keyword>
<gene>
    <name evidence="2" type="ORF">MPLG2_3304</name>
</gene>
<evidence type="ECO:0000313" key="2">
    <source>
        <dbReference type="EMBL" id="SPD88334.1"/>
    </source>
</evidence>
<keyword evidence="1" id="KW-1133">Transmembrane helix</keyword>
<dbReference type="AlphaFoldDB" id="A0A2N9JJV8"/>
<protein>
    <submittedName>
        <fullName evidence="2">Uncharacterized protein</fullName>
    </submittedName>
</protein>
<dbReference type="EMBL" id="LT985188">
    <property type="protein sequence ID" value="SPD88334.1"/>
    <property type="molecule type" value="Genomic_DNA"/>
</dbReference>
<name>A0A2N9JJV8_9ACTN</name>
<accession>A0A2N9JJV8</accession>
<reference evidence="2 3" key="1">
    <citation type="submission" date="2018-02" db="EMBL/GenBank/DDBJ databases">
        <authorList>
            <person name="Cohen D.B."/>
            <person name="Kent A.D."/>
        </authorList>
    </citation>
    <scope>NUCLEOTIDE SEQUENCE [LARGE SCALE GENOMIC DNA]</scope>
    <source>
        <strain evidence="2">1</strain>
    </source>
</reference>
<feature type="transmembrane region" description="Helical" evidence="1">
    <location>
        <begin position="57"/>
        <end position="78"/>
    </location>
</feature>
<evidence type="ECO:0000256" key="1">
    <source>
        <dbReference type="SAM" id="Phobius"/>
    </source>
</evidence>
<dbReference type="Proteomes" id="UP000238164">
    <property type="component" value="Chromosome 1"/>
</dbReference>
<feature type="transmembrane region" description="Helical" evidence="1">
    <location>
        <begin position="84"/>
        <end position="102"/>
    </location>
</feature>